<gene>
    <name evidence="3" type="ORF">PBRA_007581</name>
    <name evidence="4" type="ORF">PLBR_LOCUS9280</name>
</gene>
<name>A0A0G4IX67_PLABS</name>
<dbReference type="EMBL" id="CDSF01000094">
    <property type="protein sequence ID" value="CEO99847.1"/>
    <property type="molecule type" value="Genomic_DNA"/>
</dbReference>
<dbReference type="EMBL" id="OVEO01000020">
    <property type="protein sequence ID" value="SPR02065.1"/>
    <property type="molecule type" value="Genomic_DNA"/>
</dbReference>
<dbReference type="Proteomes" id="UP000039324">
    <property type="component" value="Unassembled WGS sequence"/>
</dbReference>
<feature type="chain" id="PRO_5035990781" evidence="2">
    <location>
        <begin position="22"/>
        <end position="320"/>
    </location>
</feature>
<protein>
    <submittedName>
        <fullName evidence="3">Uncharacterized protein</fullName>
    </submittedName>
</protein>
<reference evidence="3 5" key="1">
    <citation type="submission" date="2015-02" db="EMBL/GenBank/DDBJ databases">
        <authorList>
            <person name="Chooi Y.-H."/>
        </authorList>
    </citation>
    <scope>NUCLEOTIDE SEQUENCE [LARGE SCALE GENOMIC DNA]</scope>
    <source>
        <strain evidence="3">E3</strain>
    </source>
</reference>
<organism evidence="3 5">
    <name type="scientific">Plasmodiophora brassicae</name>
    <name type="common">Clubroot disease agent</name>
    <dbReference type="NCBI Taxonomy" id="37360"/>
    <lineage>
        <taxon>Eukaryota</taxon>
        <taxon>Sar</taxon>
        <taxon>Rhizaria</taxon>
        <taxon>Endomyxa</taxon>
        <taxon>Phytomyxea</taxon>
        <taxon>Plasmodiophorida</taxon>
        <taxon>Plasmodiophoridae</taxon>
        <taxon>Plasmodiophora</taxon>
    </lineage>
</organism>
<proteinExistence type="predicted"/>
<accession>A0A0G4IX67</accession>
<dbReference type="AlphaFoldDB" id="A0A0G4IX67"/>
<sequence length="320" mass="32894">MAKRIWALLFVGAACLAGVHAASHDDVEGDQQHGEAAAAQEPGRGLKTRFGVGTIALCTIGCVAGSAVCCVPVVGPAAYIAGSTAIIGIVTGAAATWHLRTASAGDQTDIVGSGCNFTDVCASQTNNGSVTVDVGTPYRLAFERAVQGNATLGFNMSDPERKAAVLDVIAAMKPWYSAAVGDDDAAEDRVENPVPDVLSDAKWAFLSTAVKAMDRVTPQNTSEGLASIDVVVLIREFLQGPASAFLEWETSPADQLDLFLAWVANDGIKPTDMSLSEMLAAGSSSDSDAFSTGGASSAFGSWESGSSTSTDVDDLSGDDF</sequence>
<evidence type="ECO:0000313" key="6">
    <source>
        <dbReference type="Proteomes" id="UP000290189"/>
    </source>
</evidence>
<feature type="compositionally biased region" description="Acidic residues" evidence="1">
    <location>
        <begin position="311"/>
        <end position="320"/>
    </location>
</feature>
<feature type="compositionally biased region" description="Low complexity" evidence="1">
    <location>
        <begin position="283"/>
        <end position="310"/>
    </location>
</feature>
<feature type="signal peptide" evidence="2">
    <location>
        <begin position="1"/>
        <end position="21"/>
    </location>
</feature>
<keyword evidence="5" id="KW-1185">Reference proteome</keyword>
<geneLocation type="mitochondrion" evidence="4"/>
<reference evidence="4 6" key="2">
    <citation type="submission" date="2018-03" db="EMBL/GenBank/DDBJ databases">
        <authorList>
            <person name="Fogelqvist J."/>
        </authorList>
    </citation>
    <scope>NUCLEOTIDE SEQUENCE [LARGE SCALE GENOMIC DNA]</scope>
</reference>
<evidence type="ECO:0000313" key="5">
    <source>
        <dbReference type="Proteomes" id="UP000039324"/>
    </source>
</evidence>
<keyword evidence="2" id="KW-0732">Signal</keyword>
<evidence type="ECO:0000256" key="1">
    <source>
        <dbReference type="SAM" id="MobiDB-lite"/>
    </source>
</evidence>
<dbReference type="PROSITE" id="PS51257">
    <property type="entry name" value="PROKAR_LIPOPROTEIN"/>
    <property type="match status" value="1"/>
</dbReference>
<evidence type="ECO:0000256" key="2">
    <source>
        <dbReference type="SAM" id="SignalP"/>
    </source>
</evidence>
<keyword evidence="4" id="KW-0496">Mitochondrion</keyword>
<evidence type="ECO:0000313" key="3">
    <source>
        <dbReference type="EMBL" id="CEO99847.1"/>
    </source>
</evidence>
<evidence type="ECO:0000313" key="4">
    <source>
        <dbReference type="EMBL" id="SPR02065.1"/>
    </source>
</evidence>
<dbReference type="Proteomes" id="UP000290189">
    <property type="component" value="Unassembled WGS sequence"/>
</dbReference>
<feature type="region of interest" description="Disordered" evidence="1">
    <location>
        <begin position="283"/>
        <end position="320"/>
    </location>
</feature>